<dbReference type="OrthoDB" id="61078at2759"/>
<dbReference type="EMBL" id="CAICTM010002641">
    <property type="protein sequence ID" value="CAB9529841.1"/>
    <property type="molecule type" value="Genomic_DNA"/>
</dbReference>
<dbReference type="Proteomes" id="UP001153069">
    <property type="component" value="Unassembled WGS sequence"/>
</dbReference>
<evidence type="ECO:0000313" key="2">
    <source>
        <dbReference type="EMBL" id="CAB9529841.1"/>
    </source>
</evidence>
<organism evidence="2 3">
    <name type="scientific">Seminavis robusta</name>
    <dbReference type="NCBI Taxonomy" id="568900"/>
    <lineage>
        <taxon>Eukaryota</taxon>
        <taxon>Sar</taxon>
        <taxon>Stramenopiles</taxon>
        <taxon>Ochrophyta</taxon>
        <taxon>Bacillariophyta</taxon>
        <taxon>Bacillariophyceae</taxon>
        <taxon>Bacillariophycidae</taxon>
        <taxon>Naviculales</taxon>
        <taxon>Naviculaceae</taxon>
        <taxon>Seminavis</taxon>
    </lineage>
</organism>
<reference evidence="2" key="1">
    <citation type="submission" date="2020-06" db="EMBL/GenBank/DDBJ databases">
        <authorList>
            <consortium name="Plant Systems Biology data submission"/>
        </authorList>
    </citation>
    <scope>NUCLEOTIDE SEQUENCE</scope>
    <source>
        <strain evidence="2">D6</strain>
    </source>
</reference>
<gene>
    <name evidence="2" type="ORF">SEMRO_2643_G333500.1</name>
</gene>
<accession>A0A9N8HXW6</accession>
<dbReference type="AlphaFoldDB" id="A0A9N8HXW6"/>
<comment type="caution">
    <text evidence="2">The sequence shown here is derived from an EMBL/GenBank/DDBJ whole genome shotgun (WGS) entry which is preliminary data.</text>
</comment>
<dbReference type="InterPro" id="IPR036226">
    <property type="entry name" value="LipOase_C_sf"/>
</dbReference>
<keyword evidence="1" id="KW-0732">Signal</keyword>
<proteinExistence type="predicted"/>
<evidence type="ECO:0000256" key="1">
    <source>
        <dbReference type="SAM" id="SignalP"/>
    </source>
</evidence>
<sequence>MKILLVLPSLVALLTAVPSLASQAQAATDVSSVSSTSQSLDDTAQAELVAMKEVMYVNIVDPKADEVPFNDRAPEILPKRSDLYITFRHRGKDWGQTIPFGVGEDAWVNIPLLANATGLQEPVICKVKQPRKLMWDKTLYTAKLFLGEDVGEGDETILHRLGEINAILRNGKGDDSGLCLKLSTYSTEWDSIYIGRQYKPKKLDAYFTLFLKFLKVQVKALNLGGAGILTKPSQPANTDLPTISMLNGRIEFPKQDEFIPLDWKAKYVPPLLNMLPVTKTNNPIYNRPRSMNRVRLALGSGVTSPYEGKWDRDLSDASMHRVYFCSMGMFYLKKDNSTNGYVADMEYFNKLKYKKGYDSIAHRTFFDANGIITKIEDSDGTMYHPGDENWEWAKLKSRAAAFTYASLEHVTSYHYTWACTPALGLRMFLPPAHPIRMAFSAHMFRTHYTCAKAKDSLLSEVGVLGRILPFTYKDGLEKAYIDLLDNYTFVPYPEELKNKGLANCPFHVGASDGVALHKVMMDYAANLFDEVYGTEANLQADGGMRDLHDWMRRKMRDLPKDYTMAHMKKIWGEILFRVTGAHTSIGNAVPYAIDPLVVNFRLQKEDKGKAYGSEECNAGVAGITGLTIPSEYPTLSQDWSQVLKNPKSKAYAQLHVDLKALGKKIDAENDKVNSQSTKRRFVNRDFHPEHAALSTFA</sequence>
<dbReference type="SUPFAM" id="SSF48484">
    <property type="entry name" value="Lipoxigenase"/>
    <property type="match status" value="1"/>
</dbReference>
<feature type="signal peptide" evidence="1">
    <location>
        <begin position="1"/>
        <end position="26"/>
    </location>
</feature>
<evidence type="ECO:0000313" key="3">
    <source>
        <dbReference type="Proteomes" id="UP001153069"/>
    </source>
</evidence>
<protein>
    <submittedName>
        <fullName evidence="2">Uncharacterized protein</fullName>
    </submittedName>
</protein>
<keyword evidence="3" id="KW-1185">Reference proteome</keyword>
<dbReference type="Gene3D" id="1.20.245.10">
    <property type="entry name" value="Lipoxygenase-1, Domain 5"/>
    <property type="match status" value="1"/>
</dbReference>
<feature type="chain" id="PRO_5040463348" evidence="1">
    <location>
        <begin position="27"/>
        <end position="697"/>
    </location>
</feature>
<name>A0A9N8HXW6_9STRA</name>